<dbReference type="Proteomes" id="UP000095283">
    <property type="component" value="Unplaced"/>
</dbReference>
<proteinExistence type="predicted"/>
<evidence type="ECO:0000313" key="2">
    <source>
        <dbReference type="WBParaSite" id="Hba_07823"/>
    </source>
</evidence>
<organism evidence="1 2">
    <name type="scientific">Heterorhabditis bacteriophora</name>
    <name type="common">Entomopathogenic nematode worm</name>
    <dbReference type="NCBI Taxonomy" id="37862"/>
    <lineage>
        <taxon>Eukaryota</taxon>
        <taxon>Metazoa</taxon>
        <taxon>Ecdysozoa</taxon>
        <taxon>Nematoda</taxon>
        <taxon>Chromadorea</taxon>
        <taxon>Rhabditida</taxon>
        <taxon>Rhabditina</taxon>
        <taxon>Rhabditomorpha</taxon>
        <taxon>Strongyloidea</taxon>
        <taxon>Heterorhabditidae</taxon>
        <taxon>Heterorhabditis</taxon>
    </lineage>
</organism>
<keyword evidence="1" id="KW-1185">Reference proteome</keyword>
<dbReference type="AlphaFoldDB" id="A0A1I7WRQ1"/>
<name>A0A1I7WRQ1_HETBA</name>
<dbReference type="WBParaSite" id="Hba_07823">
    <property type="protein sequence ID" value="Hba_07823"/>
    <property type="gene ID" value="Hba_07823"/>
</dbReference>
<accession>A0A1I7WRQ1</accession>
<protein>
    <submittedName>
        <fullName evidence="2">HTH psq-type domain-containing protein</fullName>
    </submittedName>
</protein>
<evidence type="ECO:0000313" key="1">
    <source>
        <dbReference type="Proteomes" id="UP000095283"/>
    </source>
</evidence>
<reference evidence="2" key="1">
    <citation type="submission" date="2016-11" db="UniProtKB">
        <authorList>
            <consortium name="WormBaseParasite"/>
        </authorList>
    </citation>
    <scope>IDENTIFICATION</scope>
</reference>
<sequence length="102" mass="11718">MSLISNQHIFGANIYLKQPDMAKKFELSRCAIQNTIKHINKFGTLENAPCAPRKRNTTENIEGIIRRLSDSNRRLTARDIHNEIKVRMLSECLVNSTTFRSS</sequence>